<reference evidence="2" key="1">
    <citation type="submission" date="2021-02" db="EMBL/GenBank/DDBJ databases">
        <authorList>
            <person name="Nowell W R."/>
        </authorList>
    </citation>
    <scope>NUCLEOTIDE SEQUENCE</scope>
</reference>
<proteinExistence type="predicted"/>
<feature type="region of interest" description="Disordered" evidence="1">
    <location>
        <begin position="136"/>
        <end position="157"/>
    </location>
</feature>
<organism evidence="2 3">
    <name type="scientific">Rotaria sordida</name>
    <dbReference type="NCBI Taxonomy" id="392033"/>
    <lineage>
        <taxon>Eukaryota</taxon>
        <taxon>Metazoa</taxon>
        <taxon>Spiralia</taxon>
        <taxon>Gnathifera</taxon>
        <taxon>Rotifera</taxon>
        <taxon>Eurotatoria</taxon>
        <taxon>Bdelloidea</taxon>
        <taxon>Philodinida</taxon>
        <taxon>Philodinidae</taxon>
        <taxon>Rotaria</taxon>
    </lineage>
</organism>
<evidence type="ECO:0000256" key="1">
    <source>
        <dbReference type="SAM" id="MobiDB-lite"/>
    </source>
</evidence>
<evidence type="ECO:0000313" key="2">
    <source>
        <dbReference type="EMBL" id="CAF1424750.1"/>
    </source>
</evidence>
<name>A0A815MLU6_9BILA</name>
<gene>
    <name evidence="2" type="ORF">ZHD862_LOCUS34109</name>
</gene>
<evidence type="ECO:0000313" key="3">
    <source>
        <dbReference type="Proteomes" id="UP000663864"/>
    </source>
</evidence>
<dbReference type="AlphaFoldDB" id="A0A815MLU6"/>
<comment type="caution">
    <text evidence="2">The sequence shown here is derived from an EMBL/GenBank/DDBJ whole genome shotgun (WGS) entry which is preliminary data.</text>
</comment>
<accession>A0A815MLU6</accession>
<dbReference type="EMBL" id="CAJNOT010004278">
    <property type="protein sequence ID" value="CAF1424750.1"/>
    <property type="molecule type" value="Genomic_DNA"/>
</dbReference>
<sequence>MELDPMYSTLSTSKGNKMIHYEIYDCFAETYFIRPVTLYWTFQQVAKINILDSFQALLPSSRANNNSTNTNINQQIIKNINDDIELISDDDNNDDEITVNQCIKITINNDILYEEISSDDNRFNKALPNNNESLYEAISDDDNEPNPALPPNDNDLRVNNHDMVDDVNDYEQQQQSLTKKRQLHSRTRSAEARKRRNRKRNLYFRMQRYRYFITGPFYYRFTMKLVRHILTEYSIYYTHVKPVDDLLLIGVKDKIIEPRNDRRLPGDIFDRRYYYLFHRRAQYLSKRSNDIQE</sequence>
<feature type="compositionally biased region" description="Basic residues" evidence="1">
    <location>
        <begin position="178"/>
        <end position="196"/>
    </location>
</feature>
<dbReference type="Proteomes" id="UP000663864">
    <property type="component" value="Unassembled WGS sequence"/>
</dbReference>
<protein>
    <submittedName>
        <fullName evidence="2">Uncharacterized protein</fullName>
    </submittedName>
</protein>
<feature type="region of interest" description="Disordered" evidence="1">
    <location>
        <begin position="175"/>
        <end position="196"/>
    </location>
</feature>